<gene>
    <name evidence="2" type="ORF">TSA66_20480</name>
</gene>
<evidence type="ECO:0000256" key="1">
    <source>
        <dbReference type="SAM" id="Phobius"/>
    </source>
</evidence>
<keyword evidence="1" id="KW-0812">Transmembrane</keyword>
<proteinExistence type="predicted"/>
<dbReference type="STRING" id="709839.TSA66_20480"/>
<sequence>MKLRLATQIKQNGLSLVGFMFVTAIIAVLVVLGMKVVPTLIEYTAIKKAMTNAAANATSARDIQLSFDKQREAGYIESISGSDLEITKSADGFDVSVAYEKRIGLIGPTSLVIDYVASTGGKPAQKTAQ</sequence>
<dbReference type="Proteomes" id="UP000031572">
    <property type="component" value="Unassembled WGS sequence"/>
</dbReference>
<dbReference type="RefSeq" id="WP_040041341.1">
    <property type="nucleotide sequence ID" value="NZ_JWJG01000028.1"/>
</dbReference>
<keyword evidence="1" id="KW-1133">Transmembrane helix</keyword>
<keyword evidence="3" id="KW-1185">Reference proteome</keyword>
<dbReference type="EMBL" id="JWJG01000028">
    <property type="protein sequence ID" value="KIF82662.1"/>
    <property type="molecule type" value="Genomic_DNA"/>
</dbReference>
<evidence type="ECO:0000313" key="3">
    <source>
        <dbReference type="Proteomes" id="UP000031572"/>
    </source>
</evidence>
<dbReference type="AlphaFoldDB" id="A0A0C1YPY1"/>
<name>A0A0C1YPY1_9BURK</name>
<dbReference type="OrthoDB" id="9133279at2"/>
<keyword evidence="1" id="KW-0472">Membrane</keyword>
<reference evidence="2 3" key="1">
    <citation type="submission" date="2014-12" db="EMBL/GenBank/DDBJ databases">
        <title>Denitrispirillum autotrophicum gen. nov., sp. nov., Denitrifying, Facultatively Autotrophic Bacteria Isolated from Rice Paddy Soil.</title>
        <authorList>
            <person name="Ishii S."/>
            <person name="Ashida N."/>
            <person name="Ohno H."/>
            <person name="Otsuka S."/>
            <person name="Yokota A."/>
            <person name="Senoo K."/>
        </authorList>
    </citation>
    <scope>NUCLEOTIDE SEQUENCE [LARGE SCALE GENOMIC DNA]</scope>
    <source>
        <strain evidence="2 3">TSA66</strain>
    </source>
</reference>
<comment type="caution">
    <text evidence="2">The sequence shown here is derived from an EMBL/GenBank/DDBJ whole genome shotgun (WGS) entry which is preliminary data.</text>
</comment>
<evidence type="ECO:0000313" key="2">
    <source>
        <dbReference type="EMBL" id="KIF82662.1"/>
    </source>
</evidence>
<feature type="transmembrane region" description="Helical" evidence="1">
    <location>
        <begin position="12"/>
        <end position="34"/>
    </location>
</feature>
<organism evidence="2 3">
    <name type="scientific">Noviherbaspirillum autotrophicum</name>
    <dbReference type="NCBI Taxonomy" id="709839"/>
    <lineage>
        <taxon>Bacteria</taxon>
        <taxon>Pseudomonadati</taxon>
        <taxon>Pseudomonadota</taxon>
        <taxon>Betaproteobacteria</taxon>
        <taxon>Burkholderiales</taxon>
        <taxon>Oxalobacteraceae</taxon>
        <taxon>Noviherbaspirillum</taxon>
    </lineage>
</organism>
<dbReference type="InterPro" id="IPR032314">
    <property type="entry name" value="DUF4845"/>
</dbReference>
<evidence type="ECO:0008006" key="4">
    <source>
        <dbReference type="Google" id="ProtNLM"/>
    </source>
</evidence>
<dbReference type="Pfam" id="PF16137">
    <property type="entry name" value="DUF4845"/>
    <property type="match status" value="1"/>
</dbReference>
<protein>
    <recommendedName>
        <fullName evidence="4">DUF4845 domain-containing protein</fullName>
    </recommendedName>
</protein>
<accession>A0A0C1YPY1</accession>